<dbReference type="Proteomes" id="UP000094793">
    <property type="component" value="Chromosome"/>
</dbReference>
<proteinExistence type="inferred from homology"/>
<dbReference type="GO" id="GO:0006352">
    <property type="term" value="P:DNA-templated transcription initiation"/>
    <property type="evidence" value="ECO:0007669"/>
    <property type="project" value="InterPro"/>
</dbReference>
<dbReference type="AlphaFoldDB" id="A0A1D7W2C8"/>
<dbReference type="SUPFAM" id="SSF88659">
    <property type="entry name" value="Sigma3 and sigma4 domains of RNA polymerase sigma factors"/>
    <property type="match status" value="1"/>
</dbReference>
<keyword evidence="2" id="KW-0805">Transcription regulation</keyword>
<dbReference type="Gene3D" id="1.10.10.10">
    <property type="entry name" value="Winged helix-like DNA-binding domain superfamily/Winged helix DNA-binding domain"/>
    <property type="match status" value="1"/>
</dbReference>
<sequence length="429" mass="46672">MASADHADSSAVAQVLHTIGVEDRGRLLAGLATRFHDLDLAEDVLQEAMVRALETWTRRGVPQNPQAWLMTAAKNRALDIIRSDAVKARRLAALRIESEVDEGDHRAHSADLDEELSTANIPDERLGLFFTCSHPTLKEREKIALILRFLAGLSTAEVAAVFLVDTTTMQQRIVRAKKRITTTGIPFGRPTADQLRERLPGVLRVVYLIFTQGFVPTTGTTHSRTDLQQEAITLARLLVRLLPQETEARGLLSLLLLTGSRAGARTDPAGLPVPLAEQDRGLWDSRLIAEGLSLAQTAAGEPEAGPYTVQATIAALHAEAVTYSETDWNQILVLYGILSRLEPGPVVALNRAVAVGKAKGPEDGLNALEELAADPGLADYRPFHIAHALTLREVGKPEQAERAFRSALDCPGNDAESDYIEVQIRDLLA</sequence>
<dbReference type="GeneID" id="60905895"/>
<evidence type="ECO:0000313" key="19">
    <source>
        <dbReference type="Proteomes" id="UP000297736"/>
    </source>
</evidence>
<dbReference type="Proteomes" id="UP000234327">
    <property type="component" value="Unassembled WGS sequence"/>
</dbReference>
<keyword evidence="3" id="KW-0731">Sigma factor</keyword>
<evidence type="ECO:0000256" key="1">
    <source>
        <dbReference type="ARBA" id="ARBA00010641"/>
    </source>
</evidence>
<evidence type="ECO:0000313" key="17">
    <source>
        <dbReference type="Proteomes" id="UP000234327"/>
    </source>
</evidence>
<organism evidence="8 14">
    <name type="scientific">Brevibacterium aurantiacum</name>
    <dbReference type="NCBI Taxonomy" id="273384"/>
    <lineage>
        <taxon>Bacteria</taxon>
        <taxon>Bacillati</taxon>
        <taxon>Actinomycetota</taxon>
        <taxon>Actinomycetes</taxon>
        <taxon>Micrococcales</taxon>
        <taxon>Brevibacteriaceae</taxon>
        <taxon>Brevibacterium</taxon>
    </lineage>
</organism>
<evidence type="ECO:0000313" key="9">
    <source>
        <dbReference type="EMBL" id="PCC44375.1"/>
    </source>
</evidence>
<feature type="domain" description="RNA polymerase sigma factor 70 region 4 type 2" evidence="6">
    <location>
        <begin position="135"/>
        <end position="180"/>
    </location>
</feature>
<reference evidence="18" key="4">
    <citation type="submission" date="2017-03" db="EMBL/GenBank/DDBJ databases">
        <authorList>
            <person name="Monnet C."/>
        </authorList>
    </citation>
    <scope>NUCLEOTIDE SEQUENCE [LARGE SCALE GENOMIC DNA]</scope>
    <source>
        <strain evidence="18">ATCC 9175</strain>
    </source>
</reference>
<dbReference type="InterPro" id="IPR007627">
    <property type="entry name" value="RNA_pol_sigma70_r2"/>
</dbReference>
<dbReference type="InterPro" id="IPR013249">
    <property type="entry name" value="RNA_pol_sigma70_r4_t2"/>
</dbReference>
<evidence type="ECO:0000313" key="8">
    <source>
        <dbReference type="EMBL" id="AOP53249.1"/>
    </source>
</evidence>
<evidence type="ECO:0000256" key="3">
    <source>
        <dbReference type="ARBA" id="ARBA00023082"/>
    </source>
</evidence>
<evidence type="ECO:0000256" key="2">
    <source>
        <dbReference type="ARBA" id="ARBA00023015"/>
    </source>
</evidence>
<keyword evidence="4" id="KW-0804">Transcription</keyword>
<evidence type="ECO:0000313" key="16">
    <source>
        <dbReference type="Proteomes" id="UP000218620"/>
    </source>
</evidence>
<feature type="domain" description="DUF6596" evidence="7">
    <location>
        <begin position="198"/>
        <end position="298"/>
    </location>
</feature>
<reference evidence="13 19" key="6">
    <citation type="submission" date="2018-10" db="EMBL/GenBank/DDBJ databases">
        <title>Brevibacterium genomes from Austrain hard cheese rinds.</title>
        <authorList>
            <person name="Anast J.M."/>
            <person name="Dzieciol M."/>
            <person name="Schultz D.L."/>
            <person name="Mann E."/>
            <person name="Wagner M."/>
            <person name="Schmitz-Esser S."/>
        </authorList>
    </citation>
    <scope>NUCLEOTIDE SEQUENCE [LARGE SCALE GENOMIC DNA]</scope>
    <source>
        <strain evidence="13 19">L261</strain>
    </source>
</reference>
<dbReference type="Proteomes" id="UP000297736">
    <property type="component" value="Unassembled WGS sequence"/>
</dbReference>
<dbReference type="PATRIC" id="fig|1703.10.peg.1579"/>
<evidence type="ECO:0000259" key="5">
    <source>
        <dbReference type="Pfam" id="PF04542"/>
    </source>
</evidence>
<dbReference type="Proteomes" id="UP000234525">
    <property type="component" value="Unassembled WGS sequence"/>
</dbReference>
<evidence type="ECO:0000313" key="14">
    <source>
        <dbReference type="Proteomes" id="UP000094793"/>
    </source>
</evidence>
<accession>A0A2H1I6I1</accession>
<reference evidence="15 16" key="3">
    <citation type="journal article" date="2017" name="Elife">
        <title>Extensive horizontal gene transfer in cheese-associated bacteria.</title>
        <authorList>
            <person name="Bonham K.S."/>
            <person name="Wolfe B.E."/>
            <person name="Dutton R.J."/>
        </authorList>
    </citation>
    <scope>NUCLEOTIDE SEQUENCE [LARGE SCALE GENOMIC DNA]</scope>
    <source>
        <strain evidence="10 15">738_8</strain>
        <strain evidence="9 16">962_8</strain>
    </source>
</reference>
<reference evidence="8" key="1">
    <citation type="submission" date="2016-09" db="EMBL/GenBank/DDBJ databases">
        <title>Complete Genome Sequence of Brevibacterium aurantiacum SMQ-1335.</title>
        <authorList>
            <person name="de Melo A.G."/>
            <person name="Labrie S.J."/>
            <person name="Dumaresq J."/>
            <person name="Roberts R.J."/>
            <person name="Tremblay D.M."/>
            <person name="Moineau S."/>
        </authorList>
    </citation>
    <scope>NUCLEOTIDE SEQUENCE</scope>
    <source>
        <strain evidence="8">SMQ-1335</strain>
    </source>
</reference>
<dbReference type="EMBL" id="FXZB01000005">
    <property type="protein sequence ID" value="SMX70821.1"/>
    <property type="molecule type" value="Genomic_DNA"/>
</dbReference>
<reference evidence="11 17" key="5">
    <citation type="submission" date="2017-03" db="EMBL/GenBank/DDBJ databases">
        <authorList>
            <person name="Afonso C.L."/>
            <person name="Miller P.J."/>
            <person name="Scott M.A."/>
            <person name="Spackman E."/>
            <person name="Goraichik I."/>
            <person name="Dimitrov K.M."/>
            <person name="Suarez D.L."/>
            <person name="Swayne D.E."/>
        </authorList>
    </citation>
    <scope>NUCLEOTIDE SEQUENCE [LARGE SCALE GENOMIC DNA]</scope>
    <source>
        <strain evidence="11">6</strain>
        <strain evidence="17">6(3)</strain>
        <strain evidence="12">ATCC 9175</strain>
    </source>
</reference>
<evidence type="ECO:0000313" key="11">
    <source>
        <dbReference type="EMBL" id="SMX70495.1"/>
    </source>
</evidence>
<dbReference type="PANTHER" id="PTHR47756:SF2">
    <property type="entry name" value="BLL6612 PROTEIN"/>
    <property type="match status" value="1"/>
</dbReference>
<gene>
    <name evidence="12" type="ORF">BAUR9175_00999</name>
    <name evidence="11" type="ORF">BAURA63_00850</name>
    <name evidence="8" type="ORF">BLSMQ_1539</name>
    <name evidence="10" type="ORF">CIK59_13030</name>
    <name evidence="9" type="ORF">CIK65_01945</name>
    <name evidence="13" type="ORF">EB834_07015</name>
</gene>
<evidence type="ECO:0000259" key="6">
    <source>
        <dbReference type="Pfam" id="PF08281"/>
    </source>
</evidence>
<dbReference type="OrthoDB" id="9780299at2"/>
<dbReference type="EMBL" id="NRGQ01000003">
    <property type="protein sequence ID" value="PCC44375.1"/>
    <property type="molecule type" value="Genomic_DNA"/>
</dbReference>
<dbReference type="Gene3D" id="1.10.1740.10">
    <property type="match status" value="1"/>
</dbReference>
<keyword evidence="18" id="KW-1185">Reference proteome</keyword>
<dbReference type="Proteomes" id="UP000217881">
    <property type="component" value="Unassembled WGS sequence"/>
</dbReference>
<dbReference type="InterPro" id="IPR046531">
    <property type="entry name" value="DUF6596"/>
</dbReference>
<dbReference type="EMBL" id="FXYZ01000003">
    <property type="protein sequence ID" value="SMX70495.1"/>
    <property type="molecule type" value="Genomic_DNA"/>
</dbReference>
<feature type="domain" description="RNA polymerase sigma-70 region 2" evidence="5">
    <location>
        <begin position="23"/>
        <end position="84"/>
    </location>
</feature>
<dbReference type="InterPro" id="IPR013324">
    <property type="entry name" value="RNA_pol_sigma_r3/r4-like"/>
</dbReference>
<dbReference type="EMBL" id="CP017150">
    <property type="protein sequence ID" value="AOP53249.1"/>
    <property type="molecule type" value="Genomic_DNA"/>
</dbReference>
<dbReference type="eggNOG" id="COG4941">
    <property type="taxonomic scope" value="Bacteria"/>
</dbReference>
<dbReference type="InterPro" id="IPR014284">
    <property type="entry name" value="RNA_pol_sigma-70_dom"/>
</dbReference>
<evidence type="ECO:0000313" key="18">
    <source>
        <dbReference type="Proteomes" id="UP000234525"/>
    </source>
</evidence>
<dbReference type="KEGG" id="blin:BLSMQ_1539"/>
<dbReference type="Pfam" id="PF04542">
    <property type="entry name" value="Sigma70_r2"/>
    <property type="match status" value="1"/>
</dbReference>
<evidence type="ECO:0000313" key="15">
    <source>
        <dbReference type="Proteomes" id="UP000217881"/>
    </source>
</evidence>
<dbReference type="Pfam" id="PF08281">
    <property type="entry name" value="Sigma70_r4_2"/>
    <property type="match status" value="1"/>
</dbReference>
<accession>A0A2A3YZ23</accession>
<evidence type="ECO:0000313" key="13">
    <source>
        <dbReference type="EMBL" id="TGD39489.1"/>
    </source>
</evidence>
<evidence type="ECO:0000313" key="12">
    <source>
        <dbReference type="EMBL" id="SMX70821.1"/>
    </source>
</evidence>
<accession>A0A1D7W2C8</accession>
<dbReference type="EMBL" id="RHFF01000005">
    <property type="protein sequence ID" value="TGD39489.1"/>
    <property type="molecule type" value="Genomic_DNA"/>
</dbReference>
<dbReference type="Proteomes" id="UP000218620">
    <property type="component" value="Unassembled WGS sequence"/>
</dbReference>
<dbReference type="SUPFAM" id="SSF88946">
    <property type="entry name" value="Sigma2 domain of RNA polymerase sigma factors"/>
    <property type="match status" value="1"/>
</dbReference>
<dbReference type="InterPro" id="IPR036388">
    <property type="entry name" value="WH-like_DNA-bd_sf"/>
</dbReference>
<evidence type="ECO:0000259" key="7">
    <source>
        <dbReference type="Pfam" id="PF20239"/>
    </source>
</evidence>
<reference evidence="14" key="2">
    <citation type="submission" date="2016-09" db="EMBL/GenBank/DDBJ databases">
        <title>Complete Genome Sequence of Brevibacterium linens SMQ-1335.</title>
        <authorList>
            <person name="de Melo A.G."/>
            <person name="Labrie S.J."/>
            <person name="Dumaresq J."/>
            <person name="Roberts R.J."/>
            <person name="Tremblay D.M."/>
            <person name="Moineau S."/>
        </authorList>
    </citation>
    <scope>NUCLEOTIDE SEQUENCE [LARGE SCALE GENOMIC DNA]</scope>
    <source>
        <strain evidence="14">SMQ-1335</strain>
    </source>
</reference>
<comment type="similarity">
    <text evidence="1">Belongs to the sigma-70 factor family. ECF subfamily.</text>
</comment>
<evidence type="ECO:0000256" key="4">
    <source>
        <dbReference type="ARBA" id="ARBA00023163"/>
    </source>
</evidence>
<evidence type="ECO:0000313" key="10">
    <source>
        <dbReference type="EMBL" id="PCC53050.1"/>
    </source>
</evidence>
<protein>
    <submittedName>
        <fullName evidence="8">RNA polymerase sigma-70 factor, ECF subfamily</fullName>
    </submittedName>
    <submittedName>
        <fullName evidence="9">RNA polymerase subunit sigma-24</fullName>
    </submittedName>
    <submittedName>
        <fullName evidence="11">RNA polymerase, sigma subunit, ECF family</fullName>
    </submittedName>
    <submittedName>
        <fullName evidence="13">Sigma-70 family RNA polymerase sigma factor</fullName>
    </submittedName>
</protein>
<dbReference type="NCBIfam" id="TIGR02937">
    <property type="entry name" value="sigma70-ECF"/>
    <property type="match status" value="1"/>
</dbReference>
<dbReference type="Pfam" id="PF20239">
    <property type="entry name" value="DUF6596"/>
    <property type="match status" value="1"/>
</dbReference>
<dbReference type="GO" id="GO:0003677">
    <property type="term" value="F:DNA binding"/>
    <property type="evidence" value="ECO:0007669"/>
    <property type="project" value="InterPro"/>
</dbReference>
<name>A0A1D7W2C8_BREAU</name>
<dbReference type="InterPro" id="IPR013325">
    <property type="entry name" value="RNA_pol_sigma_r2"/>
</dbReference>
<dbReference type="RefSeq" id="WP_069599915.1">
    <property type="nucleotide sequence ID" value="NZ_BJME01000010.1"/>
</dbReference>
<dbReference type="PANTHER" id="PTHR47756">
    <property type="entry name" value="BLL6612 PROTEIN-RELATED"/>
    <property type="match status" value="1"/>
</dbReference>
<dbReference type="EMBL" id="NRHA01000014">
    <property type="protein sequence ID" value="PCC53050.1"/>
    <property type="molecule type" value="Genomic_DNA"/>
</dbReference>
<dbReference type="GO" id="GO:0016987">
    <property type="term" value="F:sigma factor activity"/>
    <property type="evidence" value="ECO:0007669"/>
    <property type="project" value="UniProtKB-KW"/>
</dbReference>